<sequence>MSDLGWMTSGWTSYSSEAASSITLNMLSLVKLAMKMGLVSPSADVTRKFEEKNTNSDVTGSKLLGTSRNSPYDCPHVASK</sequence>
<evidence type="ECO:0000313" key="3">
    <source>
        <dbReference type="Proteomes" id="UP000499080"/>
    </source>
</evidence>
<dbReference type="AlphaFoldDB" id="A0A4Y2A799"/>
<comment type="caution">
    <text evidence="2">The sequence shown here is derived from an EMBL/GenBank/DDBJ whole genome shotgun (WGS) entry which is preliminary data.</text>
</comment>
<feature type="compositionally biased region" description="Polar residues" evidence="1">
    <location>
        <begin position="55"/>
        <end position="70"/>
    </location>
</feature>
<evidence type="ECO:0000256" key="1">
    <source>
        <dbReference type="SAM" id="MobiDB-lite"/>
    </source>
</evidence>
<protein>
    <submittedName>
        <fullName evidence="2">Uncharacterized protein</fullName>
    </submittedName>
</protein>
<dbReference type="EMBL" id="BGPR01000007">
    <property type="protein sequence ID" value="GBL75116.1"/>
    <property type="molecule type" value="Genomic_DNA"/>
</dbReference>
<organism evidence="2 3">
    <name type="scientific">Araneus ventricosus</name>
    <name type="common">Orbweaver spider</name>
    <name type="synonym">Epeira ventricosa</name>
    <dbReference type="NCBI Taxonomy" id="182803"/>
    <lineage>
        <taxon>Eukaryota</taxon>
        <taxon>Metazoa</taxon>
        <taxon>Ecdysozoa</taxon>
        <taxon>Arthropoda</taxon>
        <taxon>Chelicerata</taxon>
        <taxon>Arachnida</taxon>
        <taxon>Araneae</taxon>
        <taxon>Araneomorphae</taxon>
        <taxon>Entelegynae</taxon>
        <taxon>Araneoidea</taxon>
        <taxon>Araneidae</taxon>
        <taxon>Araneus</taxon>
    </lineage>
</organism>
<evidence type="ECO:0000313" key="2">
    <source>
        <dbReference type="EMBL" id="GBL75116.1"/>
    </source>
</evidence>
<keyword evidence="3" id="KW-1185">Reference proteome</keyword>
<proteinExistence type="predicted"/>
<accession>A0A4Y2A799</accession>
<reference evidence="2 3" key="1">
    <citation type="journal article" date="2019" name="Sci. Rep.">
        <title>Orb-weaving spider Araneus ventricosus genome elucidates the spidroin gene catalogue.</title>
        <authorList>
            <person name="Kono N."/>
            <person name="Nakamura H."/>
            <person name="Ohtoshi R."/>
            <person name="Moran D.A.P."/>
            <person name="Shinohara A."/>
            <person name="Yoshida Y."/>
            <person name="Fujiwara M."/>
            <person name="Mori M."/>
            <person name="Tomita M."/>
            <person name="Arakawa K."/>
        </authorList>
    </citation>
    <scope>NUCLEOTIDE SEQUENCE [LARGE SCALE GENOMIC DNA]</scope>
</reference>
<feature type="region of interest" description="Disordered" evidence="1">
    <location>
        <begin position="48"/>
        <end position="80"/>
    </location>
</feature>
<gene>
    <name evidence="2" type="ORF">AVEN_194374_1</name>
</gene>
<name>A0A4Y2A799_ARAVE</name>
<dbReference type="Proteomes" id="UP000499080">
    <property type="component" value="Unassembled WGS sequence"/>
</dbReference>